<keyword evidence="2" id="KW-0503">Monooxygenase</keyword>
<dbReference type="InterPro" id="IPR036188">
    <property type="entry name" value="FAD/NAD-bd_sf"/>
</dbReference>
<dbReference type="Gene3D" id="3.50.50.60">
    <property type="entry name" value="FAD/NAD(P)-binding domain"/>
    <property type="match status" value="2"/>
</dbReference>
<dbReference type="PANTHER" id="PTHR42877">
    <property type="entry name" value="L-ORNITHINE N(5)-MONOOXYGENASE-RELATED"/>
    <property type="match status" value="1"/>
</dbReference>
<dbReference type="SUPFAM" id="SSF51905">
    <property type="entry name" value="FAD/NAD(P)-binding domain"/>
    <property type="match status" value="2"/>
</dbReference>
<evidence type="ECO:0000313" key="3">
    <source>
        <dbReference type="Proteomes" id="UP000238356"/>
    </source>
</evidence>
<feature type="transmembrane region" description="Helical" evidence="1">
    <location>
        <begin position="21"/>
        <end position="37"/>
    </location>
</feature>
<dbReference type="GO" id="GO:0050660">
    <property type="term" value="F:flavin adenine dinucleotide binding"/>
    <property type="evidence" value="ECO:0007669"/>
    <property type="project" value="InterPro"/>
</dbReference>
<dbReference type="InterPro" id="IPR051209">
    <property type="entry name" value="FAD-bind_Monooxygenase_sf"/>
</dbReference>
<dbReference type="Pfam" id="PF13738">
    <property type="entry name" value="Pyr_redox_3"/>
    <property type="match status" value="1"/>
</dbReference>
<keyword evidence="1" id="KW-0472">Membrane</keyword>
<comment type="caution">
    <text evidence="2">The sequence shown here is derived from an EMBL/GenBank/DDBJ whole genome shotgun (WGS) entry which is preliminary data.</text>
</comment>
<sequence length="508" mass="56570">MTVDLIATQHRDKRTPPDRHIVIVGAGIAGIGMAITLRRNGIDNFTVLERAGDIGGVWRDNVYPGVGADVPSFSYQFSFEKNPGWSRLFPKGEEIKRYLDRCVEKYDIARHIELGTEVLERRWSEDERVWYVHTNHGEFTSRYVISALGPFVNPRTPSIPGLEDFTGIVMRSQQWDHRQDLTARRVAVIGTGASAVQLVPKVAETAAHLTVFQRRPIHVLPKLDIPVPGPLQRVIAAVPGSQDALRLAFTAQVEVLLVAVAAYGKSVAPLARGLSAASRALLFAQVRDPGLREKLTPDYDFGCKRPSVSNAWYRTFTRDNVSLVTEPIDRITPTGVRTVDGAEHPVDVLVLATGFHFAHEPINYRISPVQTSDGFDLADFFETEALQSYEGVSLPQLPNAFSLFGPYSWSGGSYHVMVETQANHIIRVLREAERRGADRVAVRPEANARFLAFVRARADNSLLAISNCASANSYYFDHHGDFSSLRPTTGLQAWWTSRTFPLDDYAYN</sequence>
<keyword evidence="1" id="KW-1133">Transmembrane helix</keyword>
<evidence type="ECO:0000256" key="1">
    <source>
        <dbReference type="SAM" id="Phobius"/>
    </source>
</evidence>
<dbReference type="AlphaFoldDB" id="A0A2S6A348"/>
<keyword evidence="1" id="KW-0812">Transmembrane</keyword>
<evidence type="ECO:0000313" key="2">
    <source>
        <dbReference type="EMBL" id="PPJ26274.1"/>
    </source>
</evidence>
<keyword evidence="3" id="KW-1185">Reference proteome</keyword>
<gene>
    <name evidence="2" type="ORF">C5F51_21010</name>
</gene>
<keyword evidence="2" id="KW-0560">Oxidoreductase</keyword>
<dbReference type="Proteomes" id="UP000238356">
    <property type="component" value="Unassembled WGS sequence"/>
</dbReference>
<accession>A0A2S6A348</accession>
<dbReference type="RefSeq" id="WP_104363812.1">
    <property type="nucleotide sequence ID" value="NZ_PSZB01000012.1"/>
</dbReference>
<dbReference type="EMBL" id="PSZD01000013">
    <property type="protein sequence ID" value="PPJ26274.1"/>
    <property type="molecule type" value="Genomic_DNA"/>
</dbReference>
<reference evidence="2 3" key="1">
    <citation type="submission" date="2018-02" db="EMBL/GenBank/DDBJ databases">
        <title>8 Nocardia nova and 1 Nocardia cyriacigeorgica strain used for evolution to TMP-SMX.</title>
        <authorList>
            <person name="Mehta H."/>
            <person name="Weng J."/>
            <person name="Shamoo Y."/>
        </authorList>
    </citation>
    <scope>NUCLEOTIDE SEQUENCE [LARGE SCALE GENOMIC DNA]</scope>
    <source>
        <strain evidence="2 3">BAA2227</strain>
    </source>
</reference>
<name>A0A2S6A348_9NOCA</name>
<organism evidence="2 3">
    <name type="scientific">Nocardia nova</name>
    <dbReference type="NCBI Taxonomy" id="37330"/>
    <lineage>
        <taxon>Bacteria</taxon>
        <taxon>Bacillati</taxon>
        <taxon>Actinomycetota</taxon>
        <taxon>Actinomycetes</taxon>
        <taxon>Mycobacteriales</taxon>
        <taxon>Nocardiaceae</taxon>
        <taxon>Nocardia</taxon>
    </lineage>
</organism>
<dbReference type="GO" id="GO:0004497">
    <property type="term" value="F:monooxygenase activity"/>
    <property type="evidence" value="ECO:0007669"/>
    <property type="project" value="UniProtKB-KW"/>
</dbReference>
<protein>
    <submittedName>
        <fullName evidence="2">Monooxygenase</fullName>
    </submittedName>
</protein>
<dbReference type="GO" id="GO:0050661">
    <property type="term" value="F:NADP binding"/>
    <property type="evidence" value="ECO:0007669"/>
    <property type="project" value="InterPro"/>
</dbReference>
<dbReference type="PRINTS" id="PR00469">
    <property type="entry name" value="PNDRDTASEII"/>
</dbReference>
<proteinExistence type="predicted"/>
<dbReference type="PANTHER" id="PTHR42877:SF4">
    <property type="entry name" value="FAD_NAD(P)-BINDING DOMAIN-CONTAINING PROTEIN-RELATED"/>
    <property type="match status" value="1"/>
</dbReference>